<dbReference type="EMBL" id="JAPFQO010000004">
    <property type="protein sequence ID" value="MCX2739823.1"/>
    <property type="molecule type" value="Genomic_DNA"/>
</dbReference>
<dbReference type="PROSITE" id="PS50005">
    <property type="entry name" value="TPR"/>
    <property type="match status" value="1"/>
</dbReference>
<accession>A0ABT3RDA2</accession>
<sequence length="316" mass="35336">MKSLALVAILLASLFSGGISVITHLNQYAAEAATAYNRQDYIEAIAAYKYLLDDLEVDDDQLRLNLAHSYYQAGLLPQATDAYQYLADHPTTHLRALAHLQLGNINTRQKKYKRALALYKQALVAEPGNNAARYNYELLKKYLALHPEAAAEESQPEATEQENSAGPDELQSPPPAEEDLQPQPKKKPDEQGDQEEEIDTPEPDKEGRQQQNAGAEDKEQGEKEREDAAGEASGTEKGQQLNSPFDKDAQQRRGSSEAASDEDQQAQTRRARLRQANMSPEKARLLLDAMRNAELQYIQQLPKKSTRQPDPTKPDW</sequence>
<dbReference type="InterPro" id="IPR011990">
    <property type="entry name" value="TPR-like_helical_dom_sf"/>
</dbReference>
<comment type="caution">
    <text evidence="3">The sequence shown here is derived from an EMBL/GenBank/DDBJ whole genome shotgun (WGS) entry which is preliminary data.</text>
</comment>
<dbReference type="InterPro" id="IPR019734">
    <property type="entry name" value="TPR_rpt"/>
</dbReference>
<evidence type="ECO:0000313" key="4">
    <source>
        <dbReference type="Proteomes" id="UP001207228"/>
    </source>
</evidence>
<organism evidence="3 4">
    <name type="scientific">Pontibacter anaerobius</name>
    <dbReference type="NCBI Taxonomy" id="2993940"/>
    <lineage>
        <taxon>Bacteria</taxon>
        <taxon>Pseudomonadati</taxon>
        <taxon>Bacteroidota</taxon>
        <taxon>Cytophagia</taxon>
        <taxon>Cytophagales</taxon>
        <taxon>Hymenobacteraceae</taxon>
        <taxon>Pontibacter</taxon>
    </lineage>
</organism>
<keyword evidence="1" id="KW-0802">TPR repeat</keyword>
<feature type="region of interest" description="Disordered" evidence="2">
    <location>
        <begin position="149"/>
        <end position="284"/>
    </location>
</feature>
<reference evidence="3 4" key="1">
    <citation type="submission" date="2022-11" db="EMBL/GenBank/DDBJ databases">
        <title>The characterization of three novel Bacteroidetes species and genomic analysis of their roles in tidal elemental geochemical cycles.</title>
        <authorList>
            <person name="Ma K.-J."/>
        </authorList>
    </citation>
    <scope>NUCLEOTIDE SEQUENCE [LARGE SCALE GENOMIC DNA]</scope>
    <source>
        <strain evidence="3 4">M82</strain>
    </source>
</reference>
<gene>
    <name evidence="3" type="ORF">OO017_07705</name>
</gene>
<dbReference type="SMART" id="SM00028">
    <property type="entry name" value="TPR"/>
    <property type="match status" value="2"/>
</dbReference>
<feature type="region of interest" description="Disordered" evidence="2">
    <location>
        <begin position="297"/>
        <end position="316"/>
    </location>
</feature>
<protein>
    <submittedName>
        <fullName evidence="3">Aerotolerance protein</fullName>
    </submittedName>
</protein>
<dbReference type="RefSeq" id="WP_266051890.1">
    <property type="nucleotide sequence ID" value="NZ_JAPFQO010000004.1"/>
</dbReference>
<dbReference type="Proteomes" id="UP001207228">
    <property type="component" value="Unassembled WGS sequence"/>
</dbReference>
<name>A0ABT3RDA2_9BACT</name>
<evidence type="ECO:0000256" key="2">
    <source>
        <dbReference type="SAM" id="MobiDB-lite"/>
    </source>
</evidence>
<dbReference type="SUPFAM" id="SSF48452">
    <property type="entry name" value="TPR-like"/>
    <property type="match status" value="1"/>
</dbReference>
<feature type="compositionally biased region" description="Basic and acidic residues" evidence="2">
    <location>
        <begin position="245"/>
        <end position="255"/>
    </location>
</feature>
<proteinExistence type="predicted"/>
<keyword evidence="4" id="KW-1185">Reference proteome</keyword>
<feature type="compositionally biased region" description="Acidic residues" evidence="2">
    <location>
        <begin position="191"/>
        <end position="201"/>
    </location>
</feature>
<evidence type="ECO:0000256" key="1">
    <source>
        <dbReference type="PROSITE-ProRule" id="PRU00339"/>
    </source>
</evidence>
<evidence type="ECO:0000313" key="3">
    <source>
        <dbReference type="EMBL" id="MCX2739823.1"/>
    </source>
</evidence>
<dbReference type="Gene3D" id="1.25.40.10">
    <property type="entry name" value="Tetratricopeptide repeat domain"/>
    <property type="match status" value="1"/>
</dbReference>
<feature type="repeat" description="TPR" evidence="1">
    <location>
        <begin position="96"/>
        <end position="129"/>
    </location>
</feature>
<feature type="compositionally biased region" description="Basic and acidic residues" evidence="2">
    <location>
        <begin position="215"/>
        <end position="228"/>
    </location>
</feature>